<name>A0AAU7NNS2_PEDPE</name>
<gene>
    <name evidence="1" type="ORF">BB06_09530</name>
</gene>
<dbReference type="AlphaFoldDB" id="A0AAU7NNS2"/>
<sequence>MAVRGVCAYDTDQAIKNWLNNYDQEADDQPLGKVSYWHPQYKEELHKPQTRNQ</sequence>
<dbReference type="RefSeq" id="WP_015474658.1">
    <property type="nucleotide sequence ID" value="NZ_CP157402.1"/>
</dbReference>
<evidence type="ECO:0000313" key="1">
    <source>
        <dbReference type="EMBL" id="XBS09322.1"/>
    </source>
</evidence>
<protein>
    <submittedName>
        <fullName evidence="1">Uncharacterized protein</fullName>
    </submittedName>
</protein>
<reference evidence="1" key="1">
    <citation type="submission" date="2014-02" db="EMBL/GenBank/DDBJ databases">
        <authorList>
            <person name="Zhao D."/>
            <person name="Dong X."/>
            <person name="Li Y."/>
            <person name="Lv L."/>
            <person name="Zhao D."/>
            <person name="Gao Y."/>
            <person name="Wang Y."/>
            <person name="Li Y."/>
        </authorList>
    </citation>
    <scope>NUCLEOTIDE SEQUENCE</scope>
    <source>
        <strain evidence="1">CGMCC 7049</strain>
        <plasmid evidence="1">pli05-2</plasmid>
    </source>
</reference>
<organism evidence="1">
    <name type="scientific">Pediococcus pentosaceus CGMCC 7049</name>
    <dbReference type="NCBI Taxonomy" id="1460385"/>
    <lineage>
        <taxon>Bacteria</taxon>
        <taxon>Bacillati</taxon>
        <taxon>Bacillota</taxon>
        <taxon>Bacilli</taxon>
        <taxon>Lactobacillales</taxon>
        <taxon>Lactobacillaceae</taxon>
        <taxon>Pediococcus</taxon>
    </lineage>
</organism>
<geneLocation type="plasmid" evidence="1">
    <name>pli05-2</name>
</geneLocation>
<proteinExistence type="predicted"/>
<accession>A0AAU7NNS2</accession>
<keyword evidence="1" id="KW-0614">Plasmid</keyword>
<reference evidence="1" key="2">
    <citation type="submission" date="2024-05" db="EMBL/GenBank/DDBJ databases">
        <authorList>
            <person name="Chen H."/>
        </authorList>
    </citation>
    <scope>NUCLEOTIDE SEQUENCE</scope>
    <source>
        <strain evidence="1">CGMCC 7049</strain>
        <plasmid evidence="1">pli05-2</plasmid>
    </source>
</reference>
<dbReference type="EMBL" id="CP157402">
    <property type="protein sequence ID" value="XBS09322.1"/>
    <property type="molecule type" value="Genomic_DNA"/>
</dbReference>